<dbReference type="PANTHER" id="PTHR33133">
    <property type="entry name" value="OS08G0107100 PROTEIN-RELATED"/>
    <property type="match status" value="1"/>
</dbReference>
<comment type="caution">
    <text evidence="4">The sequence shown here is derived from an EMBL/GenBank/DDBJ whole genome shotgun (WGS) entry which is preliminary data.</text>
</comment>
<dbReference type="Proteomes" id="UP000620156">
    <property type="component" value="Unassembled WGS sequence"/>
</dbReference>
<sequence length="451" mass="45239">MNDTPGWASPGSTPSDGSEPAGSSGAQSPEQPGRSGANQPEPTSKWSKEQPPPGQWSAPNPQSAGQAPPPPPPGPGWGGHHPEGHGGQGSGPSGPYGGWGAPGGWGGSGGGWGGGGWGGPPPAAKPGVIPLRPLGVGEILDGAVSTMRTYWRTVLGIALTVAVVTQIATILLQGFVLADSADTAALSDPNATLDELTQATANSMVGSVAVSVVTLLGTIVATALLTSVTSRAVLGKPVTTAEAWHEARPRLLRLLGLTLLLPLIAGVIVFVGVLPGILVAAGGQAAAGAVLALLGGLGAFVLAVWLMVRFSLASPTLMLEKQSIGKAMGRSAKLVRGSWWRVFGIQLLATVIAYIVASIIVIPFVFIATAFSGDGAVGLLSGTGGLGWTFLIISGIGSVVGSMLTFPITAGVTVLLYIDQRIRREALDLDLARAAGVQGYGTDTPGATPGG</sequence>
<keyword evidence="2" id="KW-0812">Transmembrane</keyword>
<feature type="transmembrane region" description="Helical" evidence="2">
    <location>
        <begin position="204"/>
        <end position="226"/>
    </location>
</feature>
<reference evidence="4" key="2">
    <citation type="submission" date="2020-09" db="EMBL/GenBank/DDBJ databases">
        <authorList>
            <person name="Sun Q."/>
            <person name="Ohkuma M."/>
        </authorList>
    </citation>
    <scope>NUCLEOTIDE SEQUENCE</scope>
    <source>
        <strain evidence="4">JCM 3131</strain>
    </source>
</reference>
<evidence type="ECO:0000259" key="3">
    <source>
        <dbReference type="Pfam" id="PF25231"/>
    </source>
</evidence>
<keyword evidence="5" id="KW-1185">Reference proteome</keyword>
<feature type="transmembrane region" description="Helical" evidence="2">
    <location>
        <begin position="285"/>
        <end position="308"/>
    </location>
</feature>
<dbReference type="AlphaFoldDB" id="A0A918BAE3"/>
<feature type="transmembrane region" description="Helical" evidence="2">
    <location>
        <begin position="339"/>
        <end position="368"/>
    </location>
</feature>
<evidence type="ECO:0000256" key="2">
    <source>
        <dbReference type="SAM" id="Phobius"/>
    </source>
</evidence>
<dbReference type="EMBL" id="BMQK01000004">
    <property type="protein sequence ID" value="GGQ53398.1"/>
    <property type="molecule type" value="Genomic_DNA"/>
</dbReference>
<dbReference type="Pfam" id="PF25231">
    <property type="entry name" value="DUF7847"/>
    <property type="match status" value="1"/>
</dbReference>
<gene>
    <name evidence="4" type="ORF">GCM10010145_23340</name>
</gene>
<proteinExistence type="predicted"/>
<dbReference type="PANTHER" id="PTHR33133:SF1">
    <property type="entry name" value="EXPRESSED PROTEIN-RELATED"/>
    <property type="match status" value="1"/>
</dbReference>
<feature type="transmembrane region" description="Helical" evidence="2">
    <location>
        <begin position="388"/>
        <end position="418"/>
    </location>
</feature>
<organism evidence="4 5">
    <name type="scientific">Streptomyces ruber</name>
    <dbReference type="NCBI Taxonomy" id="83378"/>
    <lineage>
        <taxon>Bacteria</taxon>
        <taxon>Bacillati</taxon>
        <taxon>Actinomycetota</taxon>
        <taxon>Actinomycetes</taxon>
        <taxon>Kitasatosporales</taxon>
        <taxon>Streptomycetaceae</taxon>
        <taxon>Streptomyces</taxon>
    </lineage>
</organism>
<feature type="region of interest" description="Disordered" evidence="1">
    <location>
        <begin position="1"/>
        <end position="124"/>
    </location>
</feature>
<dbReference type="InterPro" id="IPR057169">
    <property type="entry name" value="DUF7847"/>
</dbReference>
<protein>
    <recommendedName>
        <fullName evidence="3">DUF7847 domain-containing protein</fullName>
    </recommendedName>
</protein>
<feature type="compositionally biased region" description="Polar residues" evidence="1">
    <location>
        <begin position="24"/>
        <end position="45"/>
    </location>
</feature>
<keyword evidence="2" id="KW-0472">Membrane</keyword>
<feature type="domain" description="DUF7847" evidence="3">
    <location>
        <begin position="200"/>
        <end position="417"/>
    </location>
</feature>
<evidence type="ECO:0000313" key="5">
    <source>
        <dbReference type="Proteomes" id="UP000620156"/>
    </source>
</evidence>
<feature type="transmembrane region" description="Helical" evidence="2">
    <location>
        <begin position="154"/>
        <end position="178"/>
    </location>
</feature>
<reference evidence="4" key="1">
    <citation type="journal article" date="2014" name="Int. J. Syst. Evol. Microbiol.">
        <title>Complete genome sequence of Corynebacterium casei LMG S-19264T (=DSM 44701T), isolated from a smear-ripened cheese.</title>
        <authorList>
            <consortium name="US DOE Joint Genome Institute (JGI-PGF)"/>
            <person name="Walter F."/>
            <person name="Albersmeier A."/>
            <person name="Kalinowski J."/>
            <person name="Ruckert C."/>
        </authorList>
    </citation>
    <scope>NUCLEOTIDE SEQUENCE</scope>
    <source>
        <strain evidence="4">JCM 3131</strain>
    </source>
</reference>
<evidence type="ECO:0000256" key="1">
    <source>
        <dbReference type="SAM" id="MobiDB-lite"/>
    </source>
</evidence>
<evidence type="ECO:0000313" key="4">
    <source>
        <dbReference type="EMBL" id="GGQ53398.1"/>
    </source>
</evidence>
<feature type="compositionally biased region" description="Low complexity" evidence="1">
    <location>
        <begin position="57"/>
        <end position="66"/>
    </location>
</feature>
<accession>A0A918BAE3</accession>
<name>A0A918BAE3_9ACTN</name>
<feature type="compositionally biased region" description="Gly residues" evidence="1">
    <location>
        <begin position="85"/>
        <end position="118"/>
    </location>
</feature>
<dbReference type="RefSeq" id="WP_189216678.1">
    <property type="nucleotide sequence ID" value="NZ_BMQK01000004.1"/>
</dbReference>
<keyword evidence="2" id="KW-1133">Transmembrane helix</keyword>
<feature type="transmembrane region" description="Helical" evidence="2">
    <location>
        <begin position="254"/>
        <end position="279"/>
    </location>
</feature>